<dbReference type="RefSeq" id="WP_204911466.1">
    <property type="nucleotide sequence ID" value="NZ_BAAAYR010000001.1"/>
</dbReference>
<dbReference type="InterPro" id="IPR036390">
    <property type="entry name" value="WH_DNA-bd_sf"/>
</dbReference>
<organism evidence="2 3">
    <name type="scientific">Microlunatus spumicola</name>
    <dbReference type="NCBI Taxonomy" id="81499"/>
    <lineage>
        <taxon>Bacteria</taxon>
        <taxon>Bacillati</taxon>
        <taxon>Actinomycetota</taxon>
        <taxon>Actinomycetes</taxon>
        <taxon>Propionibacteriales</taxon>
        <taxon>Propionibacteriaceae</taxon>
        <taxon>Microlunatus</taxon>
    </lineage>
</organism>
<dbReference type="InterPro" id="IPR036388">
    <property type="entry name" value="WH-like_DNA-bd_sf"/>
</dbReference>
<dbReference type="SUPFAM" id="SSF46785">
    <property type="entry name" value="Winged helix' DNA-binding domain"/>
    <property type="match status" value="1"/>
</dbReference>
<evidence type="ECO:0000313" key="3">
    <source>
        <dbReference type="Proteomes" id="UP001500767"/>
    </source>
</evidence>
<dbReference type="PANTHER" id="PTHR33164:SF99">
    <property type="entry name" value="MARR FAMILY REGULATORY PROTEIN"/>
    <property type="match status" value="1"/>
</dbReference>
<protein>
    <submittedName>
        <fullName evidence="2">MarR family transcriptional regulator</fullName>
    </submittedName>
</protein>
<name>A0ABP6X8C2_9ACTN</name>
<keyword evidence="3" id="KW-1185">Reference proteome</keyword>
<evidence type="ECO:0000259" key="1">
    <source>
        <dbReference type="PROSITE" id="PS50995"/>
    </source>
</evidence>
<evidence type="ECO:0000313" key="2">
    <source>
        <dbReference type="EMBL" id="GAA3561204.1"/>
    </source>
</evidence>
<dbReference type="Gene3D" id="1.10.10.10">
    <property type="entry name" value="Winged helix-like DNA-binding domain superfamily/Winged helix DNA-binding domain"/>
    <property type="match status" value="1"/>
</dbReference>
<dbReference type="Pfam" id="PF01047">
    <property type="entry name" value="MarR"/>
    <property type="match status" value="1"/>
</dbReference>
<dbReference type="EMBL" id="BAAAYR010000001">
    <property type="protein sequence ID" value="GAA3561204.1"/>
    <property type="molecule type" value="Genomic_DNA"/>
</dbReference>
<dbReference type="Proteomes" id="UP001500767">
    <property type="component" value="Unassembled WGS sequence"/>
</dbReference>
<reference evidence="3" key="1">
    <citation type="journal article" date="2019" name="Int. J. Syst. Evol. Microbiol.">
        <title>The Global Catalogue of Microorganisms (GCM) 10K type strain sequencing project: providing services to taxonomists for standard genome sequencing and annotation.</title>
        <authorList>
            <consortium name="The Broad Institute Genomics Platform"/>
            <consortium name="The Broad Institute Genome Sequencing Center for Infectious Disease"/>
            <person name="Wu L."/>
            <person name="Ma J."/>
        </authorList>
    </citation>
    <scope>NUCLEOTIDE SEQUENCE [LARGE SCALE GENOMIC DNA]</scope>
    <source>
        <strain evidence="3">JCM 16540</strain>
    </source>
</reference>
<dbReference type="PANTHER" id="PTHR33164">
    <property type="entry name" value="TRANSCRIPTIONAL REGULATOR, MARR FAMILY"/>
    <property type="match status" value="1"/>
</dbReference>
<dbReference type="SMART" id="SM00347">
    <property type="entry name" value="HTH_MARR"/>
    <property type="match status" value="1"/>
</dbReference>
<dbReference type="PRINTS" id="PR00598">
    <property type="entry name" value="HTHMARR"/>
</dbReference>
<dbReference type="PROSITE" id="PS50995">
    <property type="entry name" value="HTH_MARR_2"/>
    <property type="match status" value="1"/>
</dbReference>
<proteinExistence type="predicted"/>
<sequence length="133" mass="14220">MSVSVGLGTTESQALSCLALHGERGQSDLAKDLQLTSSASTALVDRLERQGVAERTRHPRDRRRTIVRLTERGRQITDESRRCLAHALQLLGPDQLVGFSSGLAAVADDLDEVARGLTAGDIDPVPTHALPAT</sequence>
<dbReference type="InterPro" id="IPR000835">
    <property type="entry name" value="HTH_MarR-typ"/>
</dbReference>
<accession>A0ABP6X8C2</accession>
<comment type="caution">
    <text evidence="2">The sequence shown here is derived from an EMBL/GenBank/DDBJ whole genome shotgun (WGS) entry which is preliminary data.</text>
</comment>
<feature type="domain" description="HTH marR-type" evidence="1">
    <location>
        <begin position="1"/>
        <end position="108"/>
    </location>
</feature>
<dbReference type="InterPro" id="IPR039422">
    <property type="entry name" value="MarR/SlyA-like"/>
</dbReference>
<gene>
    <name evidence="2" type="ORF">GCM10022197_15970</name>
</gene>